<evidence type="ECO:0000313" key="2">
    <source>
        <dbReference type="EMBL" id="KDR82221.1"/>
    </source>
</evidence>
<dbReference type="EMBL" id="KL142370">
    <property type="protein sequence ID" value="KDR82221.1"/>
    <property type="molecule type" value="Genomic_DNA"/>
</dbReference>
<evidence type="ECO:0000256" key="1">
    <source>
        <dbReference type="SAM" id="MobiDB-lite"/>
    </source>
</evidence>
<proteinExistence type="predicted"/>
<organism evidence="2 3">
    <name type="scientific">Galerina marginata (strain CBS 339.88)</name>
    <dbReference type="NCBI Taxonomy" id="685588"/>
    <lineage>
        <taxon>Eukaryota</taxon>
        <taxon>Fungi</taxon>
        <taxon>Dikarya</taxon>
        <taxon>Basidiomycota</taxon>
        <taxon>Agaricomycotina</taxon>
        <taxon>Agaricomycetes</taxon>
        <taxon>Agaricomycetidae</taxon>
        <taxon>Agaricales</taxon>
        <taxon>Agaricineae</taxon>
        <taxon>Strophariaceae</taxon>
        <taxon>Galerina</taxon>
    </lineage>
</organism>
<accession>A0A067TGD1</accession>
<feature type="region of interest" description="Disordered" evidence="1">
    <location>
        <begin position="1"/>
        <end position="63"/>
    </location>
</feature>
<name>A0A067TGD1_GALM3</name>
<evidence type="ECO:0000313" key="3">
    <source>
        <dbReference type="Proteomes" id="UP000027222"/>
    </source>
</evidence>
<protein>
    <submittedName>
        <fullName evidence="2">Uncharacterized protein</fullName>
    </submittedName>
</protein>
<reference evidence="3" key="1">
    <citation type="journal article" date="2014" name="Proc. Natl. Acad. Sci. U.S.A.">
        <title>Extensive sampling of basidiomycete genomes demonstrates inadequacy of the white-rot/brown-rot paradigm for wood decay fungi.</title>
        <authorList>
            <person name="Riley R."/>
            <person name="Salamov A.A."/>
            <person name="Brown D.W."/>
            <person name="Nagy L.G."/>
            <person name="Floudas D."/>
            <person name="Held B.W."/>
            <person name="Levasseur A."/>
            <person name="Lombard V."/>
            <person name="Morin E."/>
            <person name="Otillar R."/>
            <person name="Lindquist E.A."/>
            <person name="Sun H."/>
            <person name="LaButti K.M."/>
            <person name="Schmutz J."/>
            <person name="Jabbour D."/>
            <person name="Luo H."/>
            <person name="Baker S.E."/>
            <person name="Pisabarro A.G."/>
            <person name="Walton J.D."/>
            <person name="Blanchette R.A."/>
            <person name="Henrissat B."/>
            <person name="Martin F."/>
            <person name="Cullen D."/>
            <person name="Hibbett D.S."/>
            <person name="Grigoriev I.V."/>
        </authorList>
    </citation>
    <scope>NUCLEOTIDE SEQUENCE [LARGE SCALE GENOMIC DNA]</scope>
    <source>
        <strain evidence="3">CBS 339.88</strain>
    </source>
</reference>
<dbReference type="HOGENOM" id="CLU_2885942_0_0_1"/>
<dbReference type="AlphaFoldDB" id="A0A067TGD1"/>
<gene>
    <name evidence="2" type="ORF">GALMADRAFT_135583</name>
</gene>
<keyword evidence="3" id="KW-1185">Reference proteome</keyword>
<sequence>MLTPAAVDRGPHFTFFNRIPTDETNTEDDAKITTNPPPPEGSNTLSNSISLTPSFSFSPSKLH</sequence>
<dbReference type="Proteomes" id="UP000027222">
    <property type="component" value="Unassembled WGS sequence"/>
</dbReference>
<feature type="compositionally biased region" description="Polar residues" evidence="1">
    <location>
        <begin position="41"/>
        <end position="63"/>
    </location>
</feature>